<gene>
    <name evidence="1" type="ORF">E5288_WYG004147</name>
</gene>
<protein>
    <submittedName>
        <fullName evidence="1">Uncharacterized protein</fullName>
    </submittedName>
</protein>
<name>A0A6B0R5Q9_9CETA</name>
<evidence type="ECO:0000313" key="2">
    <source>
        <dbReference type="Proteomes" id="UP000322234"/>
    </source>
</evidence>
<dbReference type="GO" id="GO:0000027">
    <property type="term" value="P:ribosomal large subunit assembly"/>
    <property type="evidence" value="ECO:0007669"/>
    <property type="project" value="TreeGrafter"/>
</dbReference>
<dbReference type="PANTHER" id="PTHR12661">
    <property type="entry name" value="PETER PAN-RELATED"/>
    <property type="match status" value="1"/>
</dbReference>
<dbReference type="Proteomes" id="UP000322234">
    <property type="component" value="Unassembled WGS sequence"/>
</dbReference>
<dbReference type="PANTHER" id="PTHR12661:SF5">
    <property type="entry name" value="SUPPRESSOR OF SWI4 1 HOMOLOG"/>
    <property type="match status" value="1"/>
</dbReference>
<dbReference type="GO" id="GO:0019843">
    <property type="term" value="F:rRNA binding"/>
    <property type="evidence" value="ECO:0007669"/>
    <property type="project" value="TreeGrafter"/>
</dbReference>
<dbReference type="GO" id="GO:0030687">
    <property type="term" value="C:preribosome, large subunit precursor"/>
    <property type="evidence" value="ECO:0007669"/>
    <property type="project" value="TreeGrafter"/>
</dbReference>
<reference evidence="1" key="1">
    <citation type="submission" date="2019-10" db="EMBL/GenBank/DDBJ databases">
        <title>The sequence and de novo assembly of the wild yak genome.</title>
        <authorList>
            <person name="Liu Y."/>
        </authorList>
    </citation>
    <scope>NUCLEOTIDE SEQUENCE [LARGE SCALE GENOMIC DNA]</scope>
    <source>
        <strain evidence="1">WY2019</strain>
    </source>
</reference>
<sequence>MPNIVKGVIDVNFCKGTRWCMMCFLTVLVRQFVHRSLLELSSPYPYGMHLKLMNTAFQNLFIVHKANLNTIKRCLLTNYSPSSPDPDFRDCSIQVVVRASWGMTKRLQQTFPRQELTEGVREGNVLSCSFTHKTLTEFQASLVAKKEKQQLRAQKEDQQAQNFQNK</sequence>
<dbReference type="InterPro" id="IPR045112">
    <property type="entry name" value="PPAN-like"/>
</dbReference>
<keyword evidence="2" id="KW-1185">Reference proteome</keyword>
<comment type="caution">
    <text evidence="1">The sequence shown here is derived from an EMBL/GenBank/DDBJ whole genome shotgun (WGS) entry which is preliminary data.</text>
</comment>
<dbReference type="AlphaFoldDB" id="A0A6B0R5Q9"/>
<evidence type="ECO:0000313" key="1">
    <source>
        <dbReference type="EMBL" id="MXQ84980.1"/>
    </source>
</evidence>
<organism evidence="1 2">
    <name type="scientific">Bos mutus</name>
    <name type="common">wild yak</name>
    <dbReference type="NCBI Taxonomy" id="72004"/>
    <lineage>
        <taxon>Eukaryota</taxon>
        <taxon>Metazoa</taxon>
        <taxon>Chordata</taxon>
        <taxon>Craniata</taxon>
        <taxon>Vertebrata</taxon>
        <taxon>Euteleostomi</taxon>
        <taxon>Mammalia</taxon>
        <taxon>Eutheria</taxon>
        <taxon>Laurasiatheria</taxon>
        <taxon>Artiodactyla</taxon>
        <taxon>Ruminantia</taxon>
        <taxon>Pecora</taxon>
        <taxon>Bovidae</taxon>
        <taxon>Bovinae</taxon>
        <taxon>Bos</taxon>
    </lineage>
</organism>
<dbReference type="EMBL" id="VBQZ03000024">
    <property type="protein sequence ID" value="MXQ84980.1"/>
    <property type="molecule type" value="Genomic_DNA"/>
</dbReference>
<proteinExistence type="predicted"/>
<accession>A0A6B0R5Q9</accession>